<feature type="compositionally biased region" description="Basic and acidic residues" evidence="10">
    <location>
        <begin position="119"/>
        <end position="130"/>
    </location>
</feature>
<name>A0A6A8MCG9_9FIRM</name>
<evidence type="ECO:0000313" key="12">
    <source>
        <dbReference type="EMBL" id="MST69106.1"/>
    </source>
</evidence>
<evidence type="ECO:0000256" key="6">
    <source>
        <dbReference type="ARBA" id="ARBA00022927"/>
    </source>
</evidence>
<keyword evidence="6" id="KW-0653">Protein transport</keyword>
<comment type="subcellular location">
    <subcellularLocation>
        <location evidence="1">Cell membrane</location>
        <topology evidence="1">Single-pass membrane protein</topology>
    </subcellularLocation>
</comment>
<evidence type="ECO:0000256" key="7">
    <source>
        <dbReference type="ARBA" id="ARBA00022989"/>
    </source>
</evidence>
<dbReference type="NCBIfam" id="TIGR00739">
    <property type="entry name" value="yajC"/>
    <property type="match status" value="1"/>
</dbReference>
<organism evidence="12">
    <name type="scientific">Baileyella intestinalis</name>
    <dbReference type="NCBI Taxonomy" id="2606709"/>
    <lineage>
        <taxon>Bacteria</taxon>
        <taxon>Bacillati</taxon>
        <taxon>Bacillota</taxon>
        <taxon>Clostridia</taxon>
        <taxon>Peptostreptococcales</taxon>
        <taxon>Anaerovoracaceae</taxon>
        <taxon>Baileyella</taxon>
    </lineage>
</organism>
<gene>
    <name evidence="12" type="primary">yajC</name>
    <name evidence="12" type="ORF">FYJ66_05800</name>
</gene>
<evidence type="ECO:0000256" key="2">
    <source>
        <dbReference type="ARBA" id="ARBA00006742"/>
    </source>
</evidence>
<dbReference type="GO" id="GO:0005886">
    <property type="term" value="C:plasma membrane"/>
    <property type="evidence" value="ECO:0007669"/>
    <property type="project" value="UniProtKB-SubCell"/>
</dbReference>
<dbReference type="EMBL" id="VUNB01000004">
    <property type="protein sequence ID" value="MST69106.1"/>
    <property type="molecule type" value="Genomic_DNA"/>
</dbReference>
<dbReference type="GO" id="GO:0015031">
    <property type="term" value="P:protein transport"/>
    <property type="evidence" value="ECO:0007669"/>
    <property type="project" value="UniProtKB-KW"/>
</dbReference>
<keyword evidence="4" id="KW-1003">Cell membrane</keyword>
<keyword evidence="7 11" id="KW-1133">Transmembrane helix</keyword>
<feature type="region of interest" description="Disordered" evidence="10">
    <location>
        <begin position="86"/>
        <end position="136"/>
    </location>
</feature>
<evidence type="ECO:0000256" key="11">
    <source>
        <dbReference type="SAM" id="Phobius"/>
    </source>
</evidence>
<dbReference type="AlphaFoldDB" id="A0A6A8MCG9"/>
<keyword evidence="8" id="KW-0811">Translocation</keyword>
<evidence type="ECO:0000256" key="1">
    <source>
        <dbReference type="ARBA" id="ARBA00004162"/>
    </source>
</evidence>
<dbReference type="PRINTS" id="PR01853">
    <property type="entry name" value="YAJCTRNLCASE"/>
</dbReference>
<evidence type="ECO:0000256" key="10">
    <source>
        <dbReference type="SAM" id="MobiDB-lite"/>
    </source>
</evidence>
<evidence type="ECO:0000256" key="8">
    <source>
        <dbReference type="ARBA" id="ARBA00023010"/>
    </source>
</evidence>
<dbReference type="Pfam" id="PF02699">
    <property type="entry name" value="YajC"/>
    <property type="match status" value="1"/>
</dbReference>
<evidence type="ECO:0000256" key="4">
    <source>
        <dbReference type="ARBA" id="ARBA00022475"/>
    </source>
</evidence>
<dbReference type="PANTHER" id="PTHR33909">
    <property type="entry name" value="SEC TRANSLOCON ACCESSORY COMPLEX SUBUNIT YAJC"/>
    <property type="match status" value="1"/>
</dbReference>
<dbReference type="InterPro" id="IPR003849">
    <property type="entry name" value="Preprotein_translocase_YajC"/>
</dbReference>
<feature type="compositionally biased region" description="Basic residues" evidence="10">
    <location>
        <begin position="107"/>
        <end position="118"/>
    </location>
</feature>
<evidence type="ECO:0000256" key="5">
    <source>
        <dbReference type="ARBA" id="ARBA00022692"/>
    </source>
</evidence>
<dbReference type="PANTHER" id="PTHR33909:SF1">
    <property type="entry name" value="SEC TRANSLOCON ACCESSORY COMPLEX SUBUNIT YAJC"/>
    <property type="match status" value="1"/>
</dbReference>
<dbReference type="RefSeq" id="WP_154572574.1">
    <property type="nucleotide sequence ID" value="NZ_DBEZJY010000075.1"/>
</dbReference>
<keyword evidence="5 11" id="KW-0812">Transmembrane</keyword>
<comment type="caution">
    <text evidence="12">The sequence shown here is derived from an EMBL/GenBank/DDBJ whole genome shotgun (WGS) entry which is preliminary data.</text>
</comment>
<proteinExistence type="inferred from homology"/>
<sequence>MNAQYFNLILCVVFVLLIYLLMIRPQRKRDKEVTNMRNGLKTGDEIVTIGGILGKVIKVKNDTVVIAVGTDRVKMEILKSAVGSIRKQAAGDAPVPVADEKEEEAPKKHRKVTPKKLTPKHEEEAAKEEAPAEEEK</sequence>
<protein>
    <submittedName>
        <fullName evidence="12">Preprotein translocase subunit YajC</fullName>
    </submittedName>
</protein>
<comment type="similarity">
    <text evidence="2">Belongs to the YajC family.</text>
</comment>
<keyword evidence="3" id="KW-0813">Transport</keyword>
<reference evidence="12" key="1">
    <citation type="submission" date="2019-09" db="EMBL/GenBank/DDBJ databases">
        <title>In-depth cultivation of the pig gut microbiome towards novel bacterial diversity and tailored functional studies.</title>
        <authorList>
            <person name="Wylensek D."/>
            <person name="Hitch T.C.A."/>
            <person name="Clavel T."/>
        </authorList>
    </citation>
    <scope>NUCLEOTIDE SEQUENCE</scope>
    <source>
        <strain evidence="12">RF-744-FAT-WT-3</strain>
    </source>
</reference>
<dbReference type="SMART" id="SM01323">
    <property type="entry name" value="YajC"/>
    <property type="match status" value="1"/>
</dbReference>
<feature type="transmembrane region" description="Helical" evidence="11">
    <location>
        <begin position="6"/>
        <end position="23"/>
    </location>
</feature>
<evidence type="ECO:0000256" key="3">
    <source>
        <dbReference type="ARBA" id="ARBA00022448"/>
    </source>
</evidence>
<keyword evidence="9 11" id="KW-0472">Membrane</keyword>
<accession>A0A6A8MCG9</accession>
<evidence type="ECO:0000256" key="9">
    <source>
        <dbReference type="ARBA" id="ARBA00023136"/>
    </source>
</evidence>